<dbReference type="RefSeq" id="WP_076003535.1">
    <property type="nucleotide sequence ID" value="NZ_CP018258.1"/>
</dbReference>
<dbReference type="STRING" id="1839801.Dform_00396"/>
<dbReference type="OrthoDB" id="66249at2"/>
<dbReference type="EMBL" id="CP018258">
    <property type="protein sequence ID" value="APV43754.1"/>
    <property type="molecule type" value="Genomic_DNA"/>
</dbReference>
<protein>
    <submittedName>
        <fullName evidence="2">DNA-binding transcriptional regulator, Lrp family</fullName>
    </submittedName>
</protein>
<evidence type="ECO:0000313" key="3">
    <source>
        <dbReference type="Proteomes" id="UP000185934"/>
    </source>
</evidence>
<dbReference type="Pfam" id="PF01037">
    <property type="entry name" value="AsnC_trans_reg"/>
    <property type="match status" value="1"/>
</dbReference>
<dbReference type="KEGG" id="dfo:Dform_00396"/>
<proteinExistence type="predicted"/>
<dbReference type="Gene3D" id="3.30.70.920">
    <property type="match status" value="1"/>
</dbReference>
<evidence type="ECO:0000259" key="1">
    <source>
        <dbReference type="Pfam" id="PF01037"/>
    </source>
</evidence>
<dbReference type="GO" id="GO:0003677">
    <property type="term" value="F:DNA binding"/>
    <property type="evidence" value="ECO:0007669"/>
    <property type="project" value="UniProtKB-KW"/>
</dbReference>
<dbReference type="InterPro" id="IPR019888">
    <property type="entry name" value="Tscrpt_reg_AsnC-like"/>
</dbReference>
<dbReference type="InterPro" id="IPR011008">
    <property type="entry name" value="Dimeric_a/b-barrel"/>
</dbReference>
<name>A0A1P8F5J6_9CHLR</name>
<organism evidence="2 3">
    <name type="scientific">Dehalogenimonas formicexedens</name>
    <dbReference type="NCBI Taxonomy" id="1839801"/>
    <lineage>
        <taxon>Bacteria</taxon>
        <taxon>Bacillati</taxon>
        <taxon>Chloroflexota</taxon>
        <taxon>Dehalococcoidia</taxon>
        <taxon>Dehalococcoidales</taxon>
        <taxon>Dehalococcoidaceae</taxon>
        <taxon>Dehalogenimonas</taxon>
    </lineage>
</organism>
<dbReference type="SMART" id="SM00344">
    <property type="entry name" value="HTH_ASNC"/>
    <property type="match status" value="1"/>
</dbReference>
<accession>A0A1P8F5J6</accession>
<reference evidence="3" key="1">
    <citation type="submission" date="2016-11" db="EMBL/GenBank/DDBJ databases">
        <title>Dehalogenimonas formicexedens sp. nov., a chlorinated alkane respiring bacterium isolated from contaminated groundwater.</title>
        <authorList>
            <person name="Key T.A."/>
            <person name="Bowman K.S."/>
            <person name="Lee I."/>
            <person name="Chun J."/>
            <person name="Albuquerque L."/>
            <person name="da Costa M.S."/>
            <person name="Rainey F.A."/>
            <person name="Moe W.M."/>
        </authorList>
    </citation>
    <scope>NUCLEOTIDE SEQUENCE [LARGE SCALE GENOMIC DNA]</scope>
    <source>
        <strain evidence="3">NSZ-14</strain>
    </source>
</reference>
<dbReference type="PANTHER" id="PTHR43413:SF7">
    <property type="entry name" value="HTH-TYPE TRANSCRIPTIONAL REGULATOR PTR2"/>
    <property type="match status" value="1"/>
</dbReference>
<keyword evidence="2" id="KW-0238">DNA-binding</keyword>
<gene>
    <name evidence="2" type="ORF">Dform_00396</name>
</gene>
<feature type="domain" description="Transcription regulator AsnC/Lrp ligand binding" evidence="1">
    <location>
        <begin position="66"/>
        <end position="139"/>
    </location>
</feature>
<sequence length="161" mass="18164">MLKNEILKILESDARTTPEAISRMTGGSLDEITRIIKGAEADRTIVRYKTVVNWEKVSNERVEAIIEVKVTPQRDTGFDAIARRVYNFPEARTVYLMSGTYDLAVLVTGKTMHQVADFVSQKLSQIDGVQGTTTHFMLKRYKEDGEVLAGTEQINRQQVVL</sequence>
<dbReference type="PANTHER" id="PTHR43413">
    <property type="entry name" value="TRANSCRIPTIONAL REGULATOR, ASNC FAMILY"/>
    <property type="match status" value="1"/>
</dbReference>
<evidence type="ECO:0000313" key="2">
    <source>
        <dbReference type="EMBL" id="APV43754.1"/>
    </source>
</evidence>
<dbReference type="SUPFAM" id="SSF54909">
    <property type="entry name" value="Dimeric alpha+beta barrel"/>
    <property type="match status" value="1"/>
</dbReference>
<dbReference type="AlphaFoldDB" id="A0A1P8F5J6"/>
<dbReference type="Proteomes" id="UP000185934">
    <property type="component" value="Chromosome"/>
</dbReference>
<keyword evidence="3" id="KW-1185">Reference proteome</keyword>
<dbReference type="InterPro" id="IPR050684">
    <property type="entry name" value="HTH-Siroheme_Decarb"/>
</dbReference>
<dbReference type="InterPro" id="IPR019887">
    <property type="entry name" value="Tscrpt_reg_AsnC/Lrp_C"/>
</dbReference>